<dbReference type="EMBL" id="CP072110">
    <property type="protein sequence ID" value="QTH64788.1"/>
    <property type="molecule type" value="Genomic_DNA"/>
</dbReference>
<keyword evidence="9 11" id="KW-0443">Lipid metabolism</keyword>
<reference evidence="12" key="1">
    <citation type="submission" date="2021-03" db="EMBL/GenBank/DDBJ databases">
        <title>Description of Psychrosphaera ytuae sp. nov. isolated from deep sea sediment of South China Sea.</title>
        <authorList>
            <person name="Zhang J."/>
            <person name="Xu X.-D."/>
        </authorList>
    </citation>
    <scope>NUCLEOTIDE SEQUENCE</scope>
    <source>
        <strain evidence="12">MTZ26</strain>
    </source>
</reference>
<comment type="catalytic activity">
    <reaction evidence="10 11">
        <text>a lipid X + a UDP-2-N,3-O-bis[(3R)-3-hydroxyacyl]-alpha-D-glucosamine = a lipid A disaccharide + UDP + H(+)</text>
        <dbReference type="Rhea" id="RHEA:67828"/>
        <dbReference type="ChEBI" id="CHEBI:15378"/>
        <dbReference type="ChEBI" id="CHEBI:58223"/>
        <dbReference type="ChEBI" id="CHEBI:137748"/>
        <dbReference type="ChEBI" id="CHEBI:176338"/>
        <dbReference type="ChEBI" id="CHEBI:176343"/>
        <dbReference type="EC" id="2.4.1.182"/>
    </reaction>
</comment>
<evidence type="ECO:0000313" key="13">
    <source>
        <dbReference type="Proteomes" id="UP000682739"/>
    </source>
</evidence>
<evidence type="ECO:0000256" key="5">
    <source>
        <dbReference type="ARBA" id="ARBA00022516"/>
    </source>
</evidence>
<evidence type="ECO:0000256" key="1">
    <source>
        <dbReference type="ARBA" id="ARBA00002056"/>
    </source>
</evidence>
<dbReference type="SUPFAM" id="SSF53756">
    <property type="entry name" value="UDP-Glycosyltransferase/glycogen phosphorylase"/>
    <property type="match status" value="1"/>
</dbReference>
<sequence>MSKLKIGIIAGEHSGDLLGADLMSALIDLANQTSPELHLEFRGVAGPKMQKLGCHSYFDMEELAIMGLLEILKHLRPLLKRRKQLAADLIEWQPDVVIGIDAPEFNLGLELMLKEQGIKTVHYVSPSVWAWRQSRIKKIKRACDKVLALLPFEKAFYDQHDMPCDFVGHTLADQIPVEDQQLQCRERLNINAGAKVLGVLPGSRGSELKFLLLPFLQVAAQLQSENKDLVLLLPTVNELRKNQIESQIAEHFPELTITVSIGNARDVMGAADALLIASGTATLEAMLMKTPMVAAYKLSWLSYQVFSRMMKTKFFTLPNLLAGEKVVEELIQDDASVDNMLAHIRPMLETEDTEMKQRFIDIHKEIKRDASKRAAAAIWPMIELNSTSNTK</sequence>
<dbReference type="InterPro" id="IPR003835">
    <property type="entry name" value="Glyco_trans_19"/>
</dbReference>
<keyword evidence="8 11" id="KW-0808">Transferase</keyword>
<dbReference type="EC" id="2.4.1.182" evidence="3 11"/>
<dbReference type="GO" id="GO:0005543">
    <property type="term" value="F:phospholipid binding"/>
    <property type="evidence" value="ECO:0007669"/>
    <property type="project" value="TreeGrafter"/>
</dbReference>
<dbReference type="GO" id="GO:0008915">
    <property type="term" value="F:lipid-A-disaccharide synthase activity"/>
    <property type="evidence" value="ECO:0007669"/>
    <property type="project" value="UniProtKB-UniRule"/>
</dbReference>
<dbReference type="AlphaFoldDB" id="A0A975DD90"/>
<name>A0A975DD90_9GAMM</name>
<gene>
    <name evidence="11 12" type="primary">lpxB</name>
    <name evidence="12" type="ORF">J1N51_04830</name>
</gene>
<evidence type="ECO:0000256" key="3">
    <source>
        <dbReference type="ARBA" id="ARBA00012687"/>
    </source>
</evidence>
<evidence type="ECO:0000256" key="6">
    <source>
        <dbReference type="ARBA" id="ARBA00022556"/>
    </source>
</evidence>
<dbReference type="Proteomes" id="UP000682739">
    <property type="component" value="Chromosome"/>
</dbReference>
<comment type="similarity">
    <text evidence="2 11">Belongs to the LpxB family.</text>
</comment>
<dbReference type="PANTHER" id="PTHR30372:SF4">
    <property type="entry name" value="LIPID-A-DISACCHARIDE SYNTHASE, MITOCHONDRIAL-RELATED"/>
    <property type="match status" value="1"/>
</dbReference>
<dbReference type="PANTHER" id="PTHR30372">
    <property type="entry name" value="LIPID-A-DISACCHARIDE SYNTHASE"/>
    <property type="match status" value="1"/>
</dbReference>
<keyword evidence="13" id="KW-1185">Reference proteome</keyword>
<organism evidence="12 13">
    <name type="scientific">Psychrosphaera ytuae</name>
    <dbReference type="NCBI Taxonomy" id="2820710"/>
    <lineage>
        <taxon>Bacteria</taxon>
        <taxon>Pseudomonadati</taxon>
        <taxon>Pseudomonadota</taxon>
        <taxon>Gammaproteobacteria</taxon>
        <taxon>Alteromonadales</taxon>
        <taxon>Pseudoalteromonadaceae</taxon>
        <taxon>Psychrosphaera</taxon>
    </lineage>
</organism>
<evidence type="ECO:0000313" key="12">
    <source>
        <dbReference type="EMBL" id="QTH64788.1"/>
    </source>
</evidence>
<dbReference type="Pfam" id="PF02684">
    <property type="entry name" value="LpxB"/>
    <property type="match status" value="1"/>
</dbReference>
<proteinExistence type="inferred from homology"/>
<evidence type="ECO:0000256" key="10">
    <source>
        <dbReference type="ARBA" id="ARBA00048975"/>
    </source>
</evidence>
<dbReference type="Gene3D" id="3.40.50.2000">
    <property type="entry name" value="Glycogen Phosphorylase B"/>
    <property type="match status" value="1"/>
</dbReference>
<protein>
    <recommendedName>
        <fullName evidence="4 11">Lipid-A-disaccharide synthase</fullName>
        <ecNumber evidence="3 11">2.4.1.182</ecNumber>
    </recommendedName>
</protein>
<comment type="pathway">
    <text evidence="11">Bacterial outer membrane biogenesis; LPS lipid A biosynthesis.</text>
</comment>
<evidence type="ECO:0000256" key="9">
    <source>
        <dbReference type="ARBA" id="ARBA00023098"/>
    </source>
</evidence>
<dbReference type="NCBIfam" id="TIGR00215">
    <property type="entry name" value="lpxB"/>
    <property type="match status" value="1"/>
</dbReference>
<dbReference type="GO" id="GO:0016020">
    <property type="term" value="C:membrane"/>
    <property type="evidence" value="ECO:0007669"/>
    <property type="project" value="GOC"/>
</dbReference>
<evidence type="ECO:0000256" key="7">
    <source>
        <dbReference type="ARBA" id="ARBA00022676"/>
    </source>
</evidence>
<dbReference type="KEGG" id="psym:J1N51_04830"/>
<evidence type="ECO:0000256" key="11">
    <source>
        <dbReference type="HAMAP-Rule" id="MF_00392"/>
    </source>
</evidence>
<comment type="function">
    <text evidence="1 11">Condensation of UDP-2,3-diacylglucosamine and 2,3-diacylglucosamine-1-phosphate to form lipid A disaccharide, a precursor of lipid A, a phosphorylated glycolipid that anchors the lipopolysaccharide to the outer membrane of the cell.</text>
</comment>
<evidence type="ECO:0000256" key="2">
    <source>
        <dbReference type="ARBA" id="ARBA00007868"/>
    </source>
</evidence>
<keyword evidence="6 11" id="KW-0441">Lipid A biosynthesis</keyword>
<dbReference type="RefSeq" id="WP_208832842.1">
    <property type="nucleotide sequence ID" value="NZ_CP072110.1"/>
</dbReference>
<accession>A0A975DD90</accession>
<dbReference type="GO" id="GO:0009245">
    <property type="term" value="P:lipid A biosynthetic process"/>
    <property type="evidence" value="ECO:0007669"/>
    <property type="project" value="UniProtKB-UniRule"/>
</dbReference>
<evidence type="ECO:0000256" key="8">
    <source>
        <dbReference type="ARBA" id="ARBA00022679"/>
    </source>
</evidence>
<dbReference type="HAMAP" id="MF_00392">
    <property type="entry name" value="LpxB"/>
    <property type="match status" value="1"/>
</dbReference>
<evidence type="ECO:0000256" key="4">
    <source>
        <dbReference type="ARBA" id="ARBA00020902"/>
    </source>
</evidence>
<keyword evidence="5 11" id="KW-0444">Lipid biosynthesis</keyword>
<keyword evidence="7 11" id="KW-0328">Glycosyltransferase</keyword>